<dbReference type="Proteomes" id="UP001161247">
    <property type="component" value="Chromosome 2"/>
</dbReference>
<keyword evidence="9" id="KW-0677">Repeat</keyword>
<keyword evidence="10 18" id="KW-0547">Nucleotide-binding</keyword>
<evidence type="ECO:0000256" key="2">
    <source>
        <dbReference type="ARBA" id="ARBA00012513"/>
    </source>
</evidence>
<evidence type="ECO:0000256" key="12">
    <source>
        <dbReference type="ARBA" id="ARBA00022840"/>
    </source>
</evidence>
<comment type="catalytic activity">
    <reaction evidence="17">
        <text>L-seryl-[protein] + ATP = O-phospho-L-seryl-[protein] + ADP + H(+)</text>
        <dbReference type="Rhea" id="RHEA:17989"/>
        <dbReference type="Rhea" id="RHEA-COMP:9863"/>
        <dbReference type="Rhea" id="RHEA-COMP:11604"/>
        <dbReference type="ChEBI" id="CHEBI:15378"/>
        <dbReference type="ChEBI" id="CHEBI:29999"/>
        <dbReference type="ChEBI" id="CHEBI:30616"/>
        <dbReference type="ChEBI" id="CHEBI:83421"/>
        <dbReference type="ChEBI" id="CHEBI:456216"/>
        <dbReference type="EC" id="2.7.11.1"/>
    </reaction>
</comment>
<dbReference type="InterPro" id="IPR024788">
    <property type="entry name" value="Malectin-like_Carb-bd_dom"/>
</dbReference>
<accession>A0AAV1CG92</accession>
<dbReference type="Gene3D" id="1.10.510.10">
    <property type="entry name" value="Transferase(Phosphotransferase) domain 1"/>
    <property type="match status" value="1"/>
</dbReference>
<evidence type="ECO:0000256" key="3">
    <source>
        <dbReference type="ARBA" id="ARBA00022527"/>
    </source>
</evidence>
<keyword evidence="5" id="KW-0433">Leucine-rich repeat</keyword>
<evidence type="ECO:0000259" key="21">
    <source>
        <dbReference type="PROSITE" id="PS50011"/>
    </source>
</evidence>
<keyword evidence="11" id="KW-0418">Kinase</keyword>
<dbReference type="Gene3D" id="3.80.10.10">
    <property type="entry name" value="Ribonuclease Inhibitor"/>
    <property type="match status" value="1"/>
</dbReference>
<dbReference type="EC" id="2.7.11.1" evidence="2"/>
<dbReference type="AlphaFoldDB" id="A0AAV1CG92"/>
<keyword evidence="6" id="KW-0808">Transferase</keyword>
<comment type="catalytic activity">
    <reaction evidence="16">
        <text>L-threonyl-[protein] + ATP = O-phospho-L-threonyl-[protein] + ADP + H(+)</text>
        <dbReference type="Rhea" id="RHEA:46608"/>
        <dbReference type="Rhea" id="RHEA-COMP:11060"/>
        <dbReference type="Rhea" id="RHEA-COMP:11605"/>
        <dbReference type="ChEBI" id="CHEBI:15378"/>
        <dbReference type="ChEBI" id="CHEBI:30013"/>
        <dbReference type="ChEBI" id="CHEBI:30616"/>
        <dbReference type="ChEBI" id="CHEBI:61977"/>
        <dbReference type="ChEBI" id="CHEBI:456216"/>
        <dbReference type="EC" id="2.7.11.1"/>
    </reaction>
</comment>
<evidence type="ECO:0000256" key="7">
    <source>
        <dbReference type="ARBA" id="ARBA00022692"/>
    </source>
</evidence>
<keyword evidence="3" id="KW-0723">Serine/threonine-protein kinase</keyword>
<feature type="domain" description="Protein kinase" evidence="21">
    <location>
        <begin position="588"/>
        <end position="860"/>
    </location>
</feature>
<evidence type="ECO:0000313" key="23">
    <source>
        <dbReference type="Proteomes" id="UP001161247"/>
    </source>
</evidence>
<dbReference type="Pfam" id="PF07714">
    <property type="entry name" value="PK_Tyr_Ser-Thr"/>
    <property type="match status" value="1"/>
</dbReference>
<sequence length="892" mass="101206">MASALRDWGNEPSLLMICFFVVTISLSNAQDQPGFISIDCGLPPKTSVNYRDLDTHIFYKNDEDYIDTGINNDIDEYHLQDSVYRPLWTVRSFPNGTRNCYNLTEVQGKGEKYLIRATFFYGNYDHQNQPPTFDLHLGVERWDTVGTKNDTTPIVKELIHVPSSNYLYVCLINTGNGIPFISALELRRLDKNIYPTDNPGDSLAFFWRFNLAPVDPYKVIRYPDDIYDRIWSPYRTPDFWVEIKSNTTLNVTENSYSPPQKVMKTAVMPRDDDQPLNLEWKPPNPNIEFYVFMHFAEVAELQSNEYRGFYVDLTKERSPDQPIVPEYLSVFTRGTSRGENKVRFKYSLRKTENSTLPPIINALEVYSEMRFVQSQTDENDVRGILNIKSRYKVNGNWQGDPCLPKKFKWDGIDCSVSRNASIPPRITSLNLSSSGLTGDVPSDLSLLTSLENLDLSYNSLNGPIPGFLAELLHLKFLNLSGNQLKGKIPKKLLDKAKSGLQLRVDGYDSYGRCEADLCRSKKSKKFVVPVVITLTSSLVILAALIVILKLRRARNSSAMLRVKQNKKDTFLEPKNMQFTYTDILKMTNNFQRVIGNGSFGTVYHGLTADGKQVAVKVLSPSSSQGYNEFQREADLLTKVYHRNLTHLVGYCYEDTHMALVYEYMDKGNLRENLSETDGHILSWSERLQILLDAAQGLDYLHNGCKPPIVHRDVKSTNILLTKNFEAKLADFGLSRAFAVDDGAYVSTRVVGTLGYLDPEYYETHRLHEKSDIYSLGIVMLELITGRLAIMWTEEKRHVAPWASEMAATGDIASIVDPKLEGKYDINSAWKTLKVAMACTSSSSAKRPNMAHVISELKECLAAQKVREESQSTGASIMLEVNPEILKSQVWAR</sequence>
<evidence type="ECO:0000256" key="20">
    <source>
        <dbReference type="SAM" id="SignalP"/>
    </source>
</evidence>
<keyword evidence="8 20" id="KW-0732">Signal</keyword>
<dbReference type="PROSITE" id="PS50011">
    <property type="entry name" value="PROTEIN_KINASE_DOM"/>
    <property type="match status" value="1"/>
</dbReference>
<evidence type="ECO:0000256" key="14">
    <source>
        <dbReference type="ARBA" id="ARBA00023136"/>
    </source>
</evidence>
<keyword evidence="14 19" id="KW-0472">Membrane</keyword>
<dbReference type="Pfam" id="PF00560">
    <property type="entry name" value="LRR_1"/>
    <property type="match status" value="2"/>
</dbReference>
<dbReference type="PANTHER" id="PTHR45631:SF202">
    <property type="entry name" value="SENESCENCE-INDUCED RECEPTOR-LIKE SERINE_THREONINE-PROTEIN KINASE"/>
    <property type="match status" value="1"/>
</dbReference>
<dbReference type="FunFam" id="3.30.200.20:FF:000394">
    <property type="entry name" value="Leucine-rich repeat receptor-like protein kinase"/>
    <property type="match status" value="1"/>
</dbReference>
<dbReference type="InterPro" id="IPR017441">
    <property type="entry name" value="Protein_kinase_ATP_BS"/>
</dbReference>
<evidence type="ECO:0000256" key="19">
    <source>
        <dbReference type="SAM" id="Phobius"/>
    </source>
</evidence>
<evidence type="ECO:0000256" key="15">
    <source>
        <dbReference type="ARBA" id="ARBA00023170"/>
    </source>
</evidence>
<feature type="signal peptide" evidence="20">
    <location>
        <begin position="1"/>
        <end position="29"/>
    </location>
</feature>
<evidence type="ECO:0000256" key="6">
    <source>
        <dbReference type="ARBA" id="ARBA00022679"/>
    </source>
</evidence>
<evidence type="ECO:0000256" key="8">
    <source>
        <dbReference type="ARBA" id="ARBA00022729"/>
    </source>
</evidence>
<organism evidence="22 23">
    <name type="scientific">Oldenlandia corymbosa var. corymbosa</name>
    <dbReference type="NCBI Taxonomy" id="529605"/>
    <lineage>
        <taxon>Eukaryota</taxon>
        <taxon>Viridiplantae</taxon>
        <taxon>Streptophyta</taxon>
        <taxon>Embryophyta</taxon>
        <taxon>Tracheophyta</taxon>
        <taxon>Spermatophyta</taxon>
        <taxon>Magnoliopsida</taxon>
        <taxon>eudicotyledons</taxon>
        <taxon>Gunneridae</taxon>
        <taxon>Pentapetalae</taxon>
        <taxon>asterids</taxon>
        <taxon>lamiids</taxon>
        <taxon>Gentianales</taxon>
        <taxon>Rubiaceae</taxon>
        <taxon>Rubioideae</taxon>
        <taxon>Spermacoceae</taxon>
        <taxon>Hedyotis-Oldenlandia complex</taxon>
        <taxon>Oldenlandia</taxon>
    </lineage>
</organism>
<evidence type="ECO:0000256" key="9">
    <source>
        <dbReference type="ARBA" id="ARBA00022737"/>
    </source>
</evidence>
<dbReference type="EMBL" id="OX459119">
    <property type="protein sequence ID" value="CAI9094445.1"/>
    <property type="molecule type" value="Genomic_DNA"/>
</dbReference>
<keyword evidence="7 19" id="KW-0812">Transmembrane</keyword>
<evidence type="ECO:0000256" key="10">
    <source>
        <dbReference type="ARBA" id="ARBA00022741"/>
    </source>
</evidence>
<evidence type="ECO:0000256" key="5">
    <source>
        <dbReference type="ARBA" id="ARBA00022614"/>
    </source>
</evidence>
<evidence type="ECO:0000256" key="13">
    <source>
        <dbReference type="ARBA" id="ARBA00022989"/>
    </source>
</evidence>
<evidence type="ECO:0000256" key="1">
    <source>
        <dbReference type="ARBA" id="ARBA00004167"/>
    </source>
</evidence>
<dbReference type="InterPro" id="IPR001611">
    <property type="entry name" value="Leu-rich_rpt"/>
</dbReference>
<comment type="subcellular location">
    <subcellularLocation>
        <location evidence="1">Membrane</location>
        <topology evidence="1">Single-pass membrane protein</topology>
    </subcellularLocation>
</comment>
<name>A0AAV1CG92_OLDCO</name>
<dbReference type="InterPro" id="IPR032675">
    <property type="entry name" value="LRR_dom_sf"/>
</dbReference>
<evidence type="ECO:0000256" key="11">
    <source>
        <dbReference type="ARBA" id="ARBA00022777"/>
    </source>
</evidence>
<dbReference type="PANTHER" id="PTHR45631">
    <property type="entry name" value="OS07G0107800 PROTEIN-RELATED"/>
    <property type="match status" value="1"/>
</dbReference>
<keyword evidence="12 18" id="KW-0067">ATP-binding</keyword>
<feature type="binding site" evidence="18">
    <location>
        <position position="616"/>
    </location>
    <ligand>
        <name>ATP</name>
        <dbReference type="ChEBI" id="CHEBI:30616"/>
    </ligand>
</feature>
<dbReference type="GO" id="GO:0004674">
    <property type="term" value="F:protein serine/threonine kinase activity"/>
    <property type="evidence" value="ECO:0007669"/>
    <property type="project" value="UniProtKB-KW"/>
</dbReference>
<keyword evidence="13 19" id="KW-1133">Transmembrane helix</keyword>
<proteinExistence type="predicted"/>
<reference evidence="22" key="1">
    <citation type="submission" date="2023-03" db="EMBL/GenBank/DDBJ databases">
        <authorList>
            <person name="Julca I."/>
        </authorList>
    </citation>
    <scope>NUCLEOTIDE SEQUENCE</scope>
</reference>
<dbReference type="InterPro" id="IPR001245">
    <property type="entry name" value="Ser-Thr/Tyr_kinase_cat_dom"/>
</dbReference>
<dbReference type="FunFam" id="1.10.510.10:FF:000146">
    <property type="entry name" value="LRR receptor-like serine/threonine-protein kinase IOS1"/>
    <property type="match status" value="1"/>
</dbReference>
<dbReference type="SMART" id="SM00220">
    <property type="entry name" value="S_TKc"/>
    <property type="match status" value="1"/>
</dbReference>
<dbReference type="InterPro" id="IPR000719">
    <property type="entry name" value="Prot_kinase_dom"/>
</dbReference>
<evidence type="ECO:0000256" key="18">
    <source>
        <dbReference type="PROSITE-ProRule" id="PRU10141"/>
    </source>
</evidence>
<evidence type="ECO:0000313" key="22">
    <source>
        <dbReference type="EMBL" id="CAI9094445.1"/>
    </source>
</evidence>
<dbReference type="GO" id="GO:0005524">
    <property type="term" value="F:ATP binding"/>
    <property type="evidence" value="ECO:0007669"/>
    <property type="project" value="UniProtKB-UniRule"/>
</dbReference>
<evidence type="ECO:0000256" key="16">
    <source>
        <dbReference type="ARBA" id="ARBA00047899"/>
    </source>
</evidence>
<dbReference type="Gene3D" id="3.30.200.20">
    <property type="entry name" value="Phosphorylase Kinase, domain 1"/>
    <property type="match status" value="1"/>
</dbReference>
<dbReference type="GO" id="GO:0016020">
    <property type="term" value="C:membrane"/>
    <property type="evidence" value="ECO:0007669"/>
    <property type="project" value="UniProtKB-SubCell"/>
</dbReference>
<keyword evidence="15" id="KW-0675">Receptor</keyword>
<dbReference type="Pfam" id="PF12819">
    <property type="entry name" value="Malectin_like"/>
    <property type="match status" value="1"/>
</dbReference>
<feature type="chain" id="PRO_5043359418" description="non-specific serine/threonine protein kinase" evidence="20">
    <location>
        <begin position="30"/>
        <end position="892"/>
    </location>
</feature>
<dbReference type="SUPFAM" id="SSF52058">
    <property type="entry name" value="L domain-like"/>
    <property type="match status" value="1"/>
</dbReference>
<dbReference type="FunFam" id="3.80.10.10:FF:000129">
    <property type="entry name" value="Leucine-rich repeat receptor-like kinase"/>
    <property type="match status" value="1"/>
</dbReference>
<dbReference type="PROSITE" id="PS00107">
    <property type="entry name" value="PROTEIN_KINASE_ATP"/>
    <property type="match status" value="1"/>
</dbReference>
<protein>
    <recommendedName>
        <fullName evidence="2">non-specific serine/threonine protein kinase</fullName>
        <ecNumber evidence="2">2.7.11.1</ecNumber>
    </recommendedName>
</protein>
<keyword evidence="4" id="KW-0597">Phosphoprotein</keyword>
<keyword evidence="23" id="KW-1185">Reference proteome</keyword>
<evidence type="ECO:0000256" key="17">
    <source>
        <dbReference type="ARBA" id="ARBA00048679"/>
    </source>
</evidence>
<evidence type="ECO:0000256" key="4">
    <source>
        <dbReference type="ARBA" id="ARBA00022553"/>
    </source>
</evidence>
<dbReference type="InterPro" id="IPR008271">
    <property type="entry name" value="Ser/Thr_kinase_AS"/>
</dbReference>
<dbReference type="InterPro" id="IPR011009">
    <property type="entry name" value="Kinase-like_dom_sf"/>
</dbReference>
<dbReference type="SUPFAM" id="SSF56112">
    <property type="entry name" value="Protein kinase-like (PK-like)"/>
    <property type="match status" value="1"/>
</dbReference>
<feature type="transmembrane region" description="Helical" evidence="19">
    <location>
        <begin position="526"/>
        <end position="548"/>
    </location>
</feature>
<dbReference type="PROSITE" id="PS00108">
    <property type="entry name" value="PROTEIN_KINASE_ST"/>
    <property type="match status" value="1"/>
</dbReference>
<gene>
    <name evidence="22" type="ORF">OLC1_LOCUS5606</name>
</gene>